<comment type="caution">
    <text evidence="1">The sequence shown here is derived from an EMBL/GenBank/DDBJ whole genome shotgun (WGS) entry which is preliminary data.</text>
</comment>
<feature type="non-terminal residue" evidence="1">
    <location>
        <position position="1"/>
    </location>
</feature>
<gene>
    <name evidence="1" type="ORF">A9R00_02655</name>
</gene>
<protein>
    <submittedName>
        <fullName evidence="1">Uncharacterized protein</fullName>
    </submittedName>
</protein>
<evidence type="ECO:0000313" key="1">
    <source>
        <dbReference type="EMBL" id="OUS41098.1"/>
    </source>
</evidence>
<sequence length="280" mass="29946">QKIELELAWAISALTGVDYDDNKGSLLNLASLEISDLYIEITGSGEYLTADSILFEDEDAADYKGVFGTAIDSIPEPITFDITANGDLGLAGGMVVPYQLSLKHPGAYNYQVQTIIGTQPAALTATFGTTEKNIVFSSALPFIPLNTDYAPTQANIEFSIFIADILKKDLEFDAETHTAIVGTLIVDGTVVAELKTVDAFNDEVGAAVPTYLEFVDGTYPESGGLFTTVEDILVVDCPIVEGNQEMGPCFADQSGVIEIFAVINAYLENMPMNALSLGLK</sequence>
<dbReference type="EMBL" id="MABE01000153">
    <property type="protein sequence ID" value="OUS41098.1"/>
    <property type="molecule type" value="Genomic_DNA"/>
</dbReference>
<organism evidence="1 2">
    <name type="scientific">Oleispira antarctica</name>
    <dbReference type="NCBI Taxonomy" id="188908"/>
    <lineage>
        <taxon>Bacteria</taxon>
        <taxon>Pseudomonadati</taxon>
        <taxon>Pseudomonadota</taxon>
        <taxon>Gammaproteobacteria</taxon>
        <taxon>Oceanospirillales</taxon>
        <taxon>Oceanospirillaceae</taxon>
        <taxon>Oleispira</taxon>
    </lineage>
</organism>
<proteinExistence type="predicted"/>
<name>A0A1Y5HUV8_OLEAN</name>
<reference evidence="2" key="1">
    <citation type="journal article" date="2017" name="Proc. Natl. Acad. Sci. U.S.A.">
        <title>Simulation of Deepwater Horizon oil plume reveals substrate specialization within a complex community of hydrocarbon degraders.</title>
        <authorList>
            <person name="Hu P."/>
            <person name="Dubinsky E.A."/>
            <person name="Probst A.J."/>
            <person name="Wang J."/>
            <person name="Sieber C.M.K."/>
            <person name="Tom L.M."/>
            <person name="Gardinali P."/>
            <person name="Banfield J.F."/>
            <person name="Atlas R.M."/>
            <person name="Andersen G.L."/>
        </authorList>
    </citation>
    <scope>NUCLEOTIDE SEQUENCE [LARGE SCALE GENOMIC DNA]</scope>
</reference>
<dbReference type="Proteomes" id="UP000227088">
    <property type="component" value="Unassembled WGS sequence"/>
</dbReference>
<accession>A0A1Y5HUV8</accession>
<dbReference type="AlphaFoldDB" id="A0A1Y5HUV8"/>
<evidence type="ECO:0000313" key="2">
    <source>
        <dbReference type="Proteomes" id="UP000227088"/>
    </source>
</evidence>